<keyword evidence="1" id="KW-0507">mRNA processing</keyword>
<dbReference type="GO" id="GO:0008380">
    <property type="term" value="P:RNA splicing"/>
    <property type="evidence" value="ECO:0007669"/>
    <property type="project" value="UniProtKB-KW"/>
</dbReference>
<sequence length="275" mass="31945">MADTSFYLTNFPNEFQEMDLWKLFQCWGRVLDVIIFRKLNARKQRIGFVRFHGVRDAITLERQLDSIWIGTWKLQTNIPKYRRQEKPNHTLQRKETSSYSEILEHFRCKGIPLALCSNQYFERIGALIGTLVEVDEGTISKDVLEYARLHIRIPIGEEERPVSFEEEIPPVSTFGTFFHKWSVTSEEGSEAHLDTNVGEYFFEYECSEHYGRNRERRGEEKIVQFSAEGEEYPKGGTRISGGINSIGKSQSDALELRKDGTIELENEVERTSKSS</sequence>
<dbReference type="PANTHER" id="PTHR23147">
    <property type="entry name" value="SERINE/ARGININE RICH SPLICING FACTOR"/>
    <property type="match status" value="1"/>
</dbReference>
<dbReference type="SMART" id="SM00360">
    <property type="entry name" value="RRM"/>
    <property type="match status" value="1"/>
</dbReference>
<keyword evidence="8" id="KW-1185">Reference proteome</keyword>
<dbReference type="GO" id="GO:0003723">
    <property type="term" value="F:RNA binding"/>
    <property type="evidence" value="ECO:0007669"/>
    <property type="project" value="UniProtKB-UniRule"/>
</dbReference>
<feature type="region of interest" description="Disordered" evidence="5">
    <location>
        <begin position="233"/>
        <end position="260"/>
    </location>
</feature>
<dbReference type="Gene3D" id="3.30.70.330">
    <property type="match status" value="1"/>
</dbReference>
<dbReference type="Gramene" id="ESW21409">
    <property type="protein sequence ID" value="ESW21409"/>
    <property type="gene ID" value="PHAVU_005G068400g"/>
</dbReference>
<dbReference type="CDD" id="cd00590">
    <property type="entry name" value="RRM_SF"/>
    <property type="match status" value="1"/>
</dbReference>
<evidence type="ECO:0000256" key="3">
    <source>
        <dbReference type="ARBA" id="ARBA00023187"/>
    </source>
</evidence>
<dbReference type="PROSITE" id="PS50102">
    <property type="entry name" value="RRM"/>
    <property type="match status" value="1"/>
</dbReference>
<dbReference type="GO" id="GO:0005681">
    <property type="term" value="C:spliceosomal complex"/>
    <property type="evidence" value="ECO:0007669"/>
    <property type="project" value="UniProtKB-KW"/>
</dbReference>
<dbReference type="EMBL" id="CM002292">
    <property type="protein sequence ID" value="ESW21409.1"/>
    <property type="molecule type" value="Genomic_DNA"/>
</dbReference>
<keyword evidence="4" id="KW-0694">RNA-binding</keyword>
<evidence type="ECO:0000256" key="2">
    <source>
        <dbReference type="ARBA" id="ARBA00022728"/>
    </source>
</evidence>
<dbReference type="Pfam" id="PF00076">
    <property type="entry name" value="RRM_1"/>
    <property type="match status" value="1"/>
</dbReference>
<keyword evidence="3" id="KW-0508">mRNA splicing</keyword>
<gene>
    <name evidence="7" type="ORF">PHAVU_005G068400g</name>
</gene>
<accession>V7BTX4</accession>
<dbReference type="SUPFAM" id="SSF54928">
    <property type="entry name" value="RNA-binding domain, RBD"/>
    <property type="match status" value="1"/>
</dbReference>
<evidence type="ECO:0000313" key="8">
    <source>
        <dbReference type="Proteomes" id="UP000000226"/>
    </source>
</evidence>
<evidence type="ECO:0000256" key="1">
    <source>
        <dbReference type="ARBA" id="ARBA00022664"/>
    </source>
</evidence>
<protein>
    <recommendedName>
        <fullName evidence="6">RRM domain-containing protein</fullName>
    </recommendedName>
</protein>
<dbReference type="GO" id="GO:0006397">
    <property type="term" value="P:mRNA processing"/>
    <property type="evidence" value="ECO:0007669"/>
    <property type="project" value="UniProtKB-KW"/>
</dbReference>
<evidence type="ECO:0000313" key="7">
    <source>
        <dbReference type="EMBL" id="ESW21409.1"/>
    </source>
</evidence>
<dbReference type="InterPro" id="IPR000504">
    <property type="entry name" value="RRM_dom"/>
</dbReference>
<feature type="compositionally biased region" description="Polar residues" evidence="5">
    <location>
        <begin position="242"/>
        <end position="252"/>
    </location>
</feature>
<evidence type="ECO:0000256" key="5">
    <source>
        <dbReference type="SAM" id="MobiDB-lite"/>
    </source>
</evidence>
<organism evidence="7 8">
    <name type="scientific">Phaseolus vulgaris</name>
    <name type="common">Kidney bean</name>
    <name type="synonym">French bean</name>
    <dbReference type="NCBI Taxonomy" id="3885"/>
    <lineage>
        <taxon>Eukaryota</taxon>
        <taxon>Viridiplantae</taxon>
        <taxon>Streptophyta</taxon>
        <taxon>Embryophyta</taxon>
        <taxon>Tracheophyta</taxon>
        <taxon>Spermatophyta</taxon>
        <taxon>Magnoliopsida</taxon>
        <taxon>eudicotyledons</taxon>
        <taxon>Gunneridae</taxon>
        <taxon>Pentapetalae</taxon>
        <taxon>rosids</taxon>
        <taxon>fabids</taxon>
        <taxon>Fabales</taxon>
        <taxon>Fabaceae</taxon>
        <taxon>Papilionoideae</taxon>
        <taxon>50 kb inversion clade</taxon>
        <taxon>NPAAA clade</taxon>
        <taxon>indigoferoid/millettioid clade</taxon>
        <taxon>Phaseoleae</taxon>
        <taxon>Phaseolus</taxon>
    </lineage>
</organism>
<dbReference type="InterPro" id="IPR050907">
    <property type="entry name" value="SRSF"/>
</dbReference>
<feature type="domain" description="RRM" evidence="6">
    <location>
        <begin position="4"/>
        <end position="81"/>
    </location>
</feature>
<reference evidence="8" key="1">
    <citation type="journal article" date="2014" name="Nat. Genet.">
        <title>A reference genome for common bean and genome-wide analysis of dual domestications.</title>
        <authorList>
            <person name="Schmutz J."/>
            <person name="McClean P.E."/>
            <person name="Mamidi S."/>
            <person name="Wu G.A."/>
            <person name="Cannon S.B."/>
            <person name="Grimwood J."/>
            <person name="Jenkins J."/>
            <person name="Shu S."/>
            <person name="Song Q."/>
            <person name="Chavarro C."/>
            <person name="Torres-Torres M."/>
            <person name="Geffroy V."/>
            <person name="Moghaddam S.M."/>
            <person name="Gao D."/>
            <person name="Abernathy B."/>
            <person name="Barry K."/>
            <person name="Blair M."/>
            <person name="Brick M.A."/>
            <person name="Chovatia M."/>
            <person name="Gepts P."/>
            <person name="Goodstein D.M."/>
            <person name="Gonzales M."/>
            <person name="Hellsten U."/>
            <person name="Hyten D.L."/>
            <person name="Jia G."/>
            <person name="Kelly J.D."/>
            <person name="Kudrna D."/>
            <person name="Lee R."/>
            <person name="Richard M.M."/>
            <person name="Miklas P.N."/>
            <person name="Osorno J.M."/>
            <person name="Rodrigues J."/>
            <person name="Thareau V."/>
            <person name="Urrea C.A."/>
            <person name="Wang M."/>
            <person name="Yu Y."/>
            <person name="Zhang M."/>
            <person name="Wing R.A."/>
            <person name="Cregan P.B."/>
            <person name="Rokhsar D.S."/>
            <person name="Jackson S.A."/>
        </authorList>
    </citation>
    <scope>NUCLEOTIDE SEQUENCE [LARGE SCALE GENOMIC DNA]</scope>
    <source>
        <strain evidence="8">cv. G19833</strain>
    </source>
</reference>
<dbReference type="InterPro" id="IPR035979">
    <property type="entry name" value="RBD_domain_sf"/>
</dbReference>
<dbReference type="InterPro" id="IPR012677">
    <property type="entry name" value="Nucleotide-bd_a/b_plait_sf"/>
</dbReference>
<evidence type="ECO:0000259" key="6">
    <source>
        <dbReference type="PROSITE" id="PS50102"/>
    </source>
</evidence>
<keyword evidence="2" id="KW-0747">Spliceosome</keyword>
<dbReference type="AlphaFoldDB" id="V7BTX4"/>
<evidence type="ECO:0000256" key="4">
    <source>
        <dbReference type="PROSITE-ProRule" id="PRU00176"/>
    </source>
</evidence>
<proteinExistence type="predicted"/>
<name>V7BTX4_PHAVU</name>
<dbReference type="Proteomes" id="UP000000226">
    <property type="component" value="Chromosome 5"/>
</dbReference>